<name>A0ABN7PHX1_TIMPD</name>
<dbReference type="EMBL" id="CAJPIN010058087">
    <property type="protein sequence ID" value="CAG2066724.1"/>
    <property type="molecule type" value="Genomic_DNA"/>
</dbReference>
<gene>
    <name evidence="1" type="ORF">TPAB3V08_LOCUS13667</name>
</gene>
<evidence type="ECO:0000313" key="2">
    <source>
        <dbReference type="Proteomes" id="UP001153148"/>
    </source>
</evidence>
<accession>A0ABN7PHX1</accession>
<dbReference type="Proteomes" id="UP001153148">
    <property type="component" value="Unassembled WGS sequence"/>
</dbReference>
<evidence type="ECO:0000313" key="1">
    <source>
        <dbReference type="EMBL" id="CAG2066724.1"/>
    </source>
</evidence>
<keyword evidence="2" id="KW-1185">Reference proteome</keyword>
<protein>
    <submittedName>
        <fullName evidence="1">Uncharacterized protein</fullName>
    </submittedName>
</protein>
<reference evidence="1" key="1">
    <citation type="submission" date="2021-03" db="EMBL/GenBank/DDBJ databases">
        <authorList>
            <person name="Tran Van P."/>
        </authorList>
    </citation>
    <scope>NUCLEOTIDE SEQUENCE</scope>
</reference>
<comment type="caution">
    <text evidence="1">The sequence shown here is derived from an EMBL/GenBank/DDBJ whole genome shotgun (WGS) entry which is preliminary data.</text>
</comment>
<proteinExistence type="predicted"/>
<sequence>MCQRKARNLLVSWRRRSLC</sequence>
<organism evidence="1 2">
    <name type="scientific">Timema podura</name>
    <name type="common">Walking stick</name>
    <dbReference type="NCBI Taxonomy" id="61482"/>
    <lineage>
        <taxon>Eukaryota</taxon>
        <taxon>Metazoa</taxon>
        <taxon>Ecdysozoa</taxon>
        <taxon>Arthropoda</taxon>
        <taxon>Hexapoda</taxon>
        <taxon>Insecta</taxon>
        <taxon>Pterygota</taxon>
        <taxon>Neoptera</taxon>
        <taxon>Polyneoptera</taxon>
        <taxon>Phasmatodea</taxon>
        <taxon>Timematodea</taxon>
        <taxon>Timematoidea</taxon>
        <taxon>Timematidae</taxon>
        <taxon>Timema</taxon>
    </lineage>
</organism>